<keyword evidence="2" id="KW-1185">Reference proteome</keyword>
<dbReference type="AlphaFoldDB" id="A0A161K3F8"/>
<evidence type="ECO:0000313" key="2">
    <source>
        <dbReference type="Proteomes" id="UP000215027"/>
    </source>
</evidence>
<proteinExistence type="predicted"/>
<accession>A0A161K3F8</accession>
<dbReference type="NCBIfam" id="TIGR03843">
    <property type="entry name" value="SCO1664 family protein"/>
    <property type="match status" value="1"/>
</dbReference>
<dbReference type="InterPro" id="IPR022292">
    <property type="entry name" value="CHP03843"/>
</dbReference>
<sequence length="247" mass="27609">MNDIADEMLPLLQSGRVEIEGLLPWSSNYAFLVRVCDGPREVGAVYKPQRGERPLWDFPQGTLCMREQAAFVISRALGWHIIPPTVLREAQHGLGTVQLFIDHDPARHYFTIEGQAAMRPQLQRMVLLDVLINNADRKAGHVLIDQKEEAAAGRLWGIDHGICFHVDAKLRTVIWEFGGTPIPAALKADLAALRRRLDDPGDPLPATLVELLSPAEIEALGYRLSRLIDRTNFPKPGAGRHYPWPPV</sequence>
<dbReference type="KEGG" id="pbf:CFX0092_A2719"/>
<reference evidence="1" key="1">
    <citation type="submission" date="2016-01" db="EMBL/GenBank/DDBJ databases">
        <authorList>
            <person name="Mcilroy J.S."/>
            <person name="Karst M S."/>
            <person name="Albertsen M."/>
        </authorList>
    </citation>
    <scope>NUCLEOTIDE SEQUENCE</scope>
    <source>
        <strain evidence="1">Cfx-K</strain>
    </source>
</reference>
<dbReference type="EMBL" id="LN890655">
    <property type="protein sequence ID" value="CUS04597.2"/>
    <property type="molecule type" value="Genomic_DNA"/>
</dbReference>
<name>A0A161K3F8_9CHLR</name>
<organism evidence="1 2">
    <name type="scientific">Candidatus Promineifilum breve</name>
    <dbReference type="NCBI Taxonomy" id="1806508"/>
    <lineage>
        <taxon>Bacteria</taxon>
        <taxon>Bacillati</taxon>
        <taxon>Chloroflexota</taxon>
        <taxon>Ardenticatenia</taxon>
        <taxon>Candidatus Promineifilales</taxon>
        <taxon>Candidatus Promineifilaceae</taxon>
        <taxon>Candidatus Promineifilum</taxon>
    </lineage>
</organism>
<dbReference type="RefSeq" id="WP_095043912.1">
    <property type="nucleotide sequence ID" value="NZ_LN890655.1"/>
</dbReference>
<dbReference type="Proteomes" id="UP000215027">
    <property type="component" value="Chromosome I"/>
</dbReference>
<evidence type="ECO:0000313" key="1">
    <source>
        <dbReference type="EMBL" id="CUS04597.2"/>
    </source>
</evidence>
<protein>
    <submittedName>
        <fullName evidence="1">Uncharacterized protein</fullName>
    </submittedName>
</protein>
<dbReference type="OrthoDB" id="152610at2"/>
<gene>
    <name evidence="1" type="ORF">CFX0092_A2719</name>
</gene>